<gene>
    <name evidence="2" type="ORF">V8G54_022595</name>
</gene>
<protein>
    <submittedName>
        <fullName evidence="2">Uncharacterized protein</fullName>
    </submittedName>
</protein>
<evidence type="ECO:0000313" key="2">
    <source>
        <dbReference type="EMBL" id="WVZ01789.1"/>
    </source>
</evidence>
<feature type="region of interest" description="Disordered" evidence="1">
    <location>
        <begin position="1"/>
        <end position="21"/>
    </location>
</feature>
<name>A0AAQ3RRF0_VIGMU</name>
<dbReference type="AlphaFoldDB" id="A0AAQ3RRF0"/>
<evidence type="ECO:0000256" key="1">
    <source>
        <dbReference type="SAM" id="MobiDB-lite"/>
    </source>
</evidence>
<accession>A0AAQ3RRF0</accession>
<keyword evidence="3" id="KW-1185">Reference proteome</keyword>
<reference evidence="2 3" key="1">
    <citation type="journal article" date="2023" name="Life. Sci Alliance">
        <title>Evolutionary insights into 3D genome organization and epigenetic landscape of Vigna mungo.</title>
        <authorList>
            <person name="Junaid A."/>
            <person name="Singh B."/>
            <person name="Bhatia S."/>
        </authorList>
    </citation>
    <scope>NUCLEOTIDE SEQUENCE [LARGE SCALE GENOMIC DNA]</scope>
    <source>
        <strain evidence="2">Urdbean</strain>
    </source>
</reference>
<evidence type="ECO:0000313" key="3">
    <source>
        <dbReference type="Proteomes" id="UP001374535"/>
    </source>
</evidence>
<organism evidence="2 3">
    <name type="scientific">Vigna mungo</name>
    <name type="common">Black gram</name>
    <name type="synonym">Phaseolus mungo</name>
    <dbReference type="NCBI Taxonomy" id="3915"/>
    <lineage>
        <taxon>Eukaryota</taxon>
        <taxon>Viridiplantae</taxon>
        <taxon>Streptophyta</taxon>
        <taxon>Embryophyta</taxon>
        <taxon>Tracheophyta</taxon>
        <taxon>Spermatophyta</taxon>
        <taxon>Magnoliopsida</taxon>
        <taxon>eudicotyledons</taxon>
        <taxon>Gunneridae</taxon>
        <taxon>Pentapetalae</taxon>
        <taxon>rosids</taxon>
        <taxon>fabids</taxon>
        <taxon>Fabales</taxon>
        <taxon>Fabaceae</taxon>
        <taxon>Papilionoideae</taxon>
        <taxon>50 kb inversion clade</taxon>
        <taxon>NPAAA clade</taxon>
        <taxon>indigoferoid/millettioid clade</taxon>
        <taxon>Phaseoleae</taxon>
        <taxon>Vigna</taxon>
    </lineage>
</organism>
<sequence length="103" mass="11669">MAGKGGATPATYSPSLTADKKKPPLFKEDWVRPDGRGFHQCRPACKFHLLSNTTMRSLLSACNDNLNICFSIIYHYVFCYQMDVTFCFLLPTINHSCCVYSDF</sequence>
<dbReference type="Proteomes" id="UP001374535">
    <property type="component" value="Chromosome 7"/>
</dbReference>
<proteinExistence type="predicted"/>
<dbReference type="EMBL" id="CP144694">
    <property type="protein sequence ID" value="WVZ01789.1"/>
    <property type="molecule type" value="Genomic_DNA"/>
</dbReference>